<evidence type="ECO:0008006" key="4">
    <source>
        <dbReference type="Google" id="ProtNLM"/>
    </source>
</evidence>
<accession>A0ABX4H5D5</accession>
<name>A0ABX4H5D5_9BACT</name>
<sequence length="92" mass="10888">MGKNNKLSDHINHIFEEVIGIETIKILRYELVNDPDKEITNNFRNRLMHGRNIEFSSLDSLLLLHIFYLFMMVINSFVAYNSNIEGKKIKKF</sequence>
<reference evidence="2" key="1">
    <citation type="submission" date="2017-08" db="EMBL/GenBank/DDBJ databases">
        <authorList>
            <person name="Alvarez-Ponce D."/>
            <person name="Weitzman C.L."/>
            <person name="Tillett R.L."/>
            <person name="Sandmeier F.C."/>
            <person name="Tracy C.R."/>
        </authorList>
    </citation>
    <scope>NUCLEOTIDE SEQUENCE [LARGE SCALE GENOMIC DNA]</scope>
    <source>
        <strain evidence="2">PS6</strain>
    </source>
</reference>
<keyword evidence="1" id="KW-0812">Transmembrane</keyword>
<gene>
    <name evidence="2" type="ORF">CJF60_00180</name>
</gene>
<evidence type="ECO:0000313" key="3">
    <source>
        <dbReference type="Proteomes" id="UP000217033"/>
    </source>
</evidence>
<keyword evidence="1" id="KW-1133">Transmembrane helix</keyword>
<feature type="transmembrane region" description="Helical" evidence="1">
    <location>
        <begin position="61"/>
        <end position="80"/>
    </location>
</feature>
<evidence type="ECO:0000313" key="2">
    <source>
        <dbReference type="EMBL" id="PAF55095.1"/>
    </source>
</evidence>
<protein>
    <recommendedName>
        <fullName evidence="4">DUF4209 domain-containing protein</fullName>
    </recommendedName>
</protein>
<proteinExistence type="predicted"/>
<organism evidence="2 3">
    <name type="scientific">Mycoplasmopsis agassizii</name>
    <dbReference type="NCBI Taxonomy" id="33922"/>
    <lineage>
        <taxon>Bacteria</taxon>
        <taxon>Bacillati</taxon>
        <taxon>Mycoplasmatota</taxon>
        <taxon>Mycoplasmoidales</taxon>
        <taxon>Metamycoplasmataceae</taxon>
        <taxon>Mycoplasmopsis</taxon>
    </lineage>
</organism>
<dbReference type="Proteomes" id="UP000217033">
    <property type="component" value="Unassembled WGS sequence"/>
</dbReference>
<evidence type="ECO:0000256" key="1">
    <source>
        <dbReference type="SAM" id="Phobius"/>
    </source>
</evidence>
<keyword evidence="1" id="KW-0472">Membrane</keyword>
<comment type="caution">
    <text evidence="2">The sequence shown here is derived from an EMBL/GenBank/DDBJ whole genome shotgun (WGS) entry which is preliminary data.</text>
</comment>
<dbReference type="EMBL" id="NQMN01000001">
    <property type="protein sequence ID" value="PAF55095.1"/>
    <property type="molecule type" value="Genomic_DNA"/>
</dbReference>
<keyword evidence="3" id="KW-1185">Reference proteome</keyword>